<protein>
    <submittedName>
        <fullName evidence="2">Uncharacterized protein</fullName>
    </submittedName>
</protein>
<proteinExistence type="predicted"/>
<feature type="compositionally biased region" description="Polar residues" evidence="1">
    <location>
        <begin position="31"/>
        <end position="41"/>
    </location>
</feature>
<organism evidence="2">
    <name type="scientific">uncultured Leptolyngbya sp</name>
    <dbReference type="NCBI Taxonomy" id="332963"/>
    <lineage>
        <taxon>Bacteria</taxon>
        <taxon>Bacillati</taxon>
        <taxon>Cyanobacteriota</taxon>
        <taxon>Cyanophyceae</taxon>
        <taxon>Leptolyngbyales</taxon>
        <taxon>Leptolyngbyaceae</taxon>
        <taxon>Leptolyngbya group</taxon>
        <taxon>Leptolyngbya</taxon>
        <taxon>environmental samples</taxon>
    </lineage>
</organism>
<gene>
    <name evidence="2" type="ORF">AVDCRST_MAG94-5188</name>
</gene>
<dbReference type="EMBL" id="CADCTY010001789">
    <property type="protein sequence ID" value="CAA9386912.1"/>
    <property type="molecule type" value="Genomic_DNA"/>
</dbReference>
<name>A0A6J4NFI0_9CYAN</name>
<dbReference type="AlphaFoldDB" id="A0A6J4NFI0"/>
<reference evidence="2" key="1">
    <citation type="submission" date="2020-02" db="EMBL/GenBank/DDBJ databases">
        <authorList>
            <person name="Meier V. D."/>
        </authorList>
    </citation>
    <scope>NUCLEOTIDE SEQUENCE</scope>
    <source>
        <strain evidence="2">AVDCRST_MAG94</strain>
    </source>
</reference>
<feature type="region of interest" description="Disordered" evidence="1">
    <location>
        <begin position="28"/>
        <end position="48"/>
    </location>
</feature>
<evidence type="ECO:0000256" key="1">
    <source>
        <dbReference type="SAM" id="MobiDB-lite"/>
    </source>
</evidence>
<evidence type="ECO:0000313" key="2">
    <source>
        <dbReference type="EMBL" id="CAA9386912.1"/>
    </source>
</evidence>
<accession>A0A6J4NFI0</accession>
<sequence length="48" mass="5283">MSFLLRGTTVVDKMRGVRVNMKVTNAGGVQPISQRTGSRNSECMERSP</sequence>